<evidence type="ECO:0000313" key="1">
    <source>
        <dbReference type="EMBL" id="MBK1875677.1"/>
    </source>
</evidence>
<dbReference type="AlphaFoldDB" id="A0A934VMY7"/>
<dbReference type="Proteomes" id="UP000617628">
    <property type="component" value="Unassembled WGS sequence"/>
</dbReference>
<evidence type="ECO:0000313" key="2">
    <source>
        <dbReference type="Proteomes" id="UP000617628"/>
    </source>
</evidence>
<reference evidence="1" key="1">
    <citation type="submission" date="2021-01" db="EMBL/GenBank/DDBJ databases">
        <title>Modified the classification status of verrucomicrobia.</title>
        <authorList>
            <person name="Feng X."/>
        </authorList>
    </citation>
    <scope>NUCLEOTIDE SEQUENCE</scope>
    <source>
        <strain evidence="1">KCTC 13126</strain>
    </source>
</reference>
<sequence>MNRLELDHLTTSTIDITYVCLPLSSNDGRSIYDKRLTEALNELGIRVNTLELAHPCRRFIPIWGKKWQKMQVEYVKKTSQKSKFTIVSHELLADFSRTLKPDLFIIHNLFSHFSFKSRPDIQLFYRCGSSHLFNSVAASSQRLLFLSERERAIASETWPDLPIYASPPGIPQKENLPLNYNATSIKTLGSNDWLPKRASKLSRSDHKYLKNAKLEVISDNFGNPSPAIIEDKFLSGFKLKLMEHLYNGDTIASFSDLSSEIDWINPHYSRFKHVNSINEAISFFNKTEASIGATNEDRITKSRLDLTSRFAWKEVARNIASKLDH</sequence>
<organism evidence="1 2">
    <name type="scientific">Pelagicoccus mobilis</name>
    <dbReference type="NCBI Taxonomy" id="415221"/>
    <lineage>
        <taxon>Bacteria</taxon>
        <taxon>Pseudomonadati</taxon>
        <taxon>Verrucomicrobiota</taxon>
        <taxon>Opitutia</taxon>
        <taxon>Puniceicoccales</taxon>
        <taxon>Pelagicoccaceae</taxon>
        <taxon>Pelagicoccus</taxon>
    </lineage>
</organism>
<keyword evidence="2" id="KW-1185">Reference proteome</keyword>
<dbReference type="EMBL" id="JAENIL010000003">
    <property type="protein sequence ID" value="MBK1875677.1"/>
    <property type="molecule type" value="Genomic_DNA"/>
</dbReference>
<protein>
    <submittedName>
        <fullName evidence="1">Uncharacterized protein</fullName>
    </submittedName>
</protein>
<comment type="caution">
    <text evidence="1">The sequence shown here is derived from an EMBL/GenBank/DDBJ whole genome shotgun (WGS) entry which is preliminary data.</text>
</comment>
<dbReference type="RefSeq" id="WP_378924126.1">
    <property type="nucleotide sequence ID" value="NZ_JBHLTO010000007.1"/>
</dbReference>
<proteinExistence type="predicted"/>
<name>A0A934VMY7_9BACT</name>
<gene>
    <name evidence="1" type="ORF">JIN87_02295</name>
</gene>
<accession>A0A934VMY7</accession>